<gene>
    <name evidence="1" type="ORF">CLOSTHATH_00087</name>
</gene>
<evidence type="ECO:0000313" key="2">
    <source>
        <dbReference type="Proteomes" id="UP000004968"/>
    </source>
</evidence>
<dbReference type="EMBL" id="ACIO01000009">
    <property type="protein sequence ID" value="EFD01693.1"/>
    <property type="molecule type" value="Genomic_DNA"/>
</dbReference>
<dbReference type="Proteomes" id="UP000004968">
    <property type="component" value="Unassembled WGS sequence"/>
</dbReference>
<reference evidence="1 2" key="1">
    <citation type="submission" date="2010-01" db="EMBL/GenBank/DDBJ databases">
        <authorList>
            <person name="Weinstock G."/>
            <person name="Sodergren E."/>
            <person name="Clifton S."/>
            <person name="Fulton L."/>
            <person name="Fulton B."/>
            <person name="Courtney L."/>
            <person name="Fronick C."/>
            <person name="Harrison M."/>
            <person name="Strong C."/>
            <person name="Farmer C."/>
            <person name="Delahaunty K."/>
            <person name="Markovic C."/>
            <person name="Hall O."/>
            <person name="Minx P."/>
            <person name="Tomlinson C."/>
            <person name="Mitreva M."/>
            <person name="Nelson J."/>
            <person name="Hou S."/>
            <person name="Wollam A."/>
            <person name="Pepin K.H."/>
            <person name="Johnson M."/>
            <person name="Bhonagiri V."/>
            <person name="Nash W.E."/>
            <person name="Warren W."/>
            <person name="Chinwalla A."/>
            <person name="Mardis E.R."/>
            <person name="Wilson R.K."/>
        </authorList>
    </citation>
    <scope>NUCLEOTIDE SEQUENCE [LARGE SCALE GENOMIC DNA]</scope>
    <source>
        <strain evidence="1 2">DSM 13479</strain>
    </source>
</reference>
<sequence>MSHQSAFTDCRISSFHCKGFSGLSLFLLFLRENNGQGAVEEEWCITSIYSTNSNLI</sequence>
<comment type="caution">
    <text evidence="1">The sequence shown here is derived from an EMBL/GenBank/DDBJ whole genome shotgun (WGS) entry which is preliminary data.</text>
</comment>
<dbReference type="HOGENOM" id="CLU_3008135_0_0_9"/>
<organism evidence="1 2">
    <name type="scientific">Hungatella hathewayi DSM 13479</name>
    <dbReference type="NCBI Taxonomy" id="566550"/>
    <lineage>
        <taxon>Bacteria</taxon>
        <taxon>Bacillati</taxon>
        <taxon>Bacillota</taxon>
        <taxon>Clostridia</taxon>
        <taxon>Lachnospirales</taxon>
        <taxon>Lachnospiraceae</taxon>
        <taxon>Hungatella</taxon>
    </lineage>
</organism>
<accession>D3A917</accession>
<name>D3A917_9FIRM</name>
<dbReference type="AlphaFoldDB" id="D3A917"/>
<evidence type="ECO:0000313" key="1">
    <source>
        <dbReference type="EMBL" id="EFD01693.1"/>
    </source>
</evidence>
<protein>
    <submittedName>
        <fullName evidence="1">Uncharacterized protein</fullName>
    </submittedName>
</protein>
<proteinExistence type="predicted"/>